<organism evidence="12">
    <name type="scientific">Saccharum officinarum</name>
    <name type="common">Sugarcane</name>
    <dbReference type="NCBI Taxonomy" id="4547"/>
    <lineage>
        <taxon>Eukaryota</taxon>
        <taxon>Viridiplantae</taxon>
        <taxon>Streptophyta</taxon>
        <taxon>Embryophyta</taxon>
        <taxon>Tracheophyta</taxon>
        <taxon>Spermatophyta</taxon>
        <taxon>Magnoliopsida</taxon>
        <taxon>Liliopsida</taxon>
        <taxon>Poales</taxon>
        <taxon>Poaceae</taxon>
        <taxon>PACMAD clade</taxon>
        <taxon>Panicoideae</taxon>
        <taxon>Andropogonodae</taxon>
        <taxon>Andropogoneae</taxon>
        <taxon>Saccharinae</taxon>
        <taxon>Saccharum</taxon>
        <taxon>Saccharum officinarum species complex</taxon>
    </lineage>
</organism>
<proteinExistence type="inferred from homology"/>
<evidence type="ECO:0000256" key="7">
    <source>
        <dbReference type="ARBA" id="ARBA00022840"/>
    </source>
</evidence>
<evidence type="ECO:0000256" key="6">
    <source>
        <dbReference type="ARBA" id="ARBA00022777"/>
    </source>
</evidence>
<dbReference type="InterPro" id="IPR000719">
    <property type="entry name" value="Prot_kinase_dom"/>
</dbReference>
<dbReference type="Gene3D" id="1.10.510.10">
    <property type="entry name" value="Transferase(Phosphotransferase) domain 1"/>
    <property type="match status" value="2"/>
</dbReference>
<evidence type="ECO:0000313" key="12">
    <source>
        <dbReference type="EMBL" id="AWA44632.1"/>
    </source>
</evidence>
<dbReference type="EC" id="2.7.11.1" evidence="2"/>
<evidence type="ECO:0000256" key="2">
    <source>
        <dbReference type="ARBA" id="ARBA00012513"/>
    </source>
</evidence>
<dbReference type="EMBL" id="MH182543">
    <property type="protein sequence ID" value="AWA44632.1"/>
    <property type="molecule type" value="Genomic_DNA"/>
</dbReference>
<comment type="catalytic activity">
    <reaction evidence="8">
        <text>L-threonyl-[protein] + ATP = O-phospho-L-threonyl-[protein] + ADP + H(+)</text>
        <dbReference type="Rhea" id="RHEA:46608"/>
        <dbReference type="Rhea" id="RHEA-COMP:11060"/>
        <dbReference type="Rhea" id="RHEA-COMP:11605"/>
        <dbReference type="ChEBI" id="CHEBI:15378"/>
        <dbReference type="ChEBI" id="CHEBI:30013"/>
        <dbReference type="ChEBI" id="CHEBI:30616"/>
        <dbReference type="ChEBI" id="CHEBI:61977"/>
        <dbReference type="ChEBI" id="CHEBI:456216"/>
        <dbReference type="EC" id="2.7.11.1"/>
    </reaction>
</comment>
<dbReference type="PANTHER" id="PTHR45637">
    <property type="entry name" value="FLIPPASE KINASE 1-RELATED"/>
    <property type="match status" value="1"/>
</dbReference>
<evidence type="ECO:0000256" key="5">
    <source>
        <dbReference type="ARBA" id="ARBA00022741"/>
    </source>
</evidence>
<dbReference type="SUPFAM" id="SSF56112">
    <property type="entry name" value="Protein kinase-like (PK-like)"/>
    <property type="match status" value="1"/>
</dbReference>
<dbReference type="Pfam" id="PF00069">
    <property type="entry name" value="Pkinase"/>
    <property type="match status" value="2"/>
</dbReference>
<evidence type="ECO:0000256" key="1">
    <source>
        <dbReference type="ARBA" id="ARBA00009903"/>
    </source>
</evidence>
<feature type="region of interest" description="Disordered" evidence="10">
    <location>
        <begin position="234"/>
        <end position="261"/>
    </location>
</feature>
<keyword evidence="6" id="KW-0418">Kinase</keyword>
<feature type="region of interest" description="Disordered" evidence="10">
    <location>
        <begin position="179"/>
        <end position="216"/>
    </location>
</feature>
<reference evidence="12" key="1">
    <citation type="submission" date="2018-04" db="EMBL/GenBank/DDBJ databases">
        <title>Comparative Analysis of Homologous Sequences of Saccharum officinarum and Saccharum spontaneum Reveals Independent Polyploidization Events.</title>
        <authorList>
            <person name="Sharma A."/>
            <person name="Song J."/>
            <person name="Lin Q."/>
            <person name="Singh R."/>
            <person name="Ramos N."/>
            <person name="Wang K."/>
            <person name="Zhang J."/>
            <person name="Ming R."/>
            <person name="Yu Q."/>
        </authorList>
    </citation>
    <scope>NUCLEOTIDE SEQUENCE</scope>
</reference>
<dbReference type="GO" id="GO:0004674">
    <property type="term" value="F:protein serine/threonine kinase activity"/>
    <property type="evidence" value="ECO:0007669"/>
    <property type="project" value="UniProtKB-KW"/>
</dbReference>
<comment type="similarity">
    <text evidence="1">Belongs to the protein kinase superfamily. AGC Ser/Thr protein kinase family.</text>
</comment>
<sequence length="1181" mass="131814">MAPSPPQQLSLALADLRALSVLGQGARGVVLHVVPVAAAGDSARGAGEPMALKAMSRAAARHKGAGGTCGGGDGHRRIWFERDVLLSLRHPLLPSLRGVVATDAVVGFAISRCPGGDLKSLWRRWRAQTTFPESVIRFYAAELVLALEHLHGLGVVHRDLKPENILIQDSGHIMLVDFDLSTTLPPPPPPPPPEPDVTPARATPLSPSSSHHHRRKNKKAAMVFGACFSRHAASPETSSQSPSSTSMTASSASASSLSCCSPGARTPAKSNSFVGTEDYVAPEIVAGSGHDYAVDWWSLGVVIYEMLYGRTPFRGRSRRETFHRVLTAPPELPGEATPLCDLITRLLEKDPGMRLGARGVKRHAFFRGVDWDRVLDVARPPFIPSPDENDANAGAVVEAEALDVEKVVREVFGSSGAGETRLMERKAGAEENNKFGFFAKVSYPNWLYSNGKIRLAWLRKYAHEDMEDTVLQNGSVRKVARADDWTQGKHVKQGSKSVQAYFDELYSSLHRANVGDDMNAMTYFKRGLNPNIAAAIEGKYFRSMRGLLSCAIKEKKIVKPEAPSECLDTTATDLSSFVPCSSAIYGEATCSKAVQSFAMQHSEKSEPKCDQQFGNTSNFEVSLYEEILDSGAEILCSNMPLNVQIEGTSTNASSVSFEDDKDDYLAASIAVPMPLQNTINDGTYSYVAPQDVEDNMHQHPCENESHIAKLSESENKMYKKKEEEIATHNSIILDQRSKNVVTVDNQFVVAPSLNHGNEGCKNSEIYSITLKPSPNLNGNKNGSYLNLQNKLVNNCDDTLDSIRIENTQNLCADLIAPHVHMSSENLQVDNHCSIMQDHFYALIDICAILHANKFDHVKLITHAKFFTRKPSAECVFYVMLDEFVEIDKMLESVLDMSSMKSLNSAYNCKFTFNLIGHHTINKFYICALCITCDKLTELKMYKMSNISCEPYFPEHEINKLINACNFELSMSFPCSYTPLSEINHVQSSAIRAPKIFQDISTRIKFERYMSKPLHELCNKNFWNNIYASFASFDIFDFAKIKRDNMNHMCGLKEMLVLPSYNLFPSSQKLRKLFFHGKGKDENMNYKRKNEQDEIKDYNNWHIHPPPSLSRLISGEQKSRTTFLEGREDDETISRMSTFTLNSKYLFKVKAKPDSKSFRFPPTRLLLGLYDYRFKHLAVMEE</sequence>
<feature type="compositionally biased region" description="Pro residues" evidence="10">
    <location>
        <begin position="184"/>
        <end position="196"/>
    </location>
</feature>
<evidence type="ECO:0000256" key="10">
    <source>
        <dbReference type="SAM" id="MobiDB-lite"/>
    </source>
</evidence>
<accession>A0A678T8S6</accession>
<dbReference type="Gene3D" id="3.30.200.20">
    <property type="entry name" value="Phosphorylase Kinase, domain 1"/>
    <property type="match status" value="1"/>
</dbReference>
<dbReference type="GO" id="GO:0005524">
    <property type="term" value="F:ATP binding"/>
    <property type="evidence" value="ECO:0007669"/>
    <property type="project" value="UniProtKB-KW"/>
</dbReference>
<evidence type="ECO:0000256" key="8">
    <source>
        <dbReference type="ARBA" id="ARBA00047899"/>
    </source>
</evidence>
<dbReference type="AlphaFoldDB" id="A0A678T8S6"/>
<evidence type="ECO:0000256" key="4">
    <source>
        <dbReference type="ARBA" id="ARBA00022679"/>
    </source>
</evidence>
<dbReference type="FunFam" id="1.10.510.10:FF:000312">
    <property type="entry name" value="Serine/threonine-protein kinase OXI1"/>
    <property type="match status" value="1"/>
</dbReference>
<evidence type="ECO:0000256" key="3">
    <source>
        <dbReference type="ARBA" id="ARBA00022527"/>
    </source>
</evidence>
<dbReference type="SMART" id="SM00220">
    <property type="entry name" value="S_TKc"/>
    <property type="match status" value="1"/>
</dbReference>
<dbReference type="PROSITE" id="PS00108">
    <property type="entry name" value="PROTEIN_KINASE_ST"/>
    <property type="match status" value="1"/>
</dbReference>
<dbReference type="InterPro" id="IPR008271">
    <property type="entry name" value="Ser/Thr_kinase_AS"/>
</dbReference>
<name>A0A678T8S6_SACOF</name>
<feature type="domain" description="Protein kinase" evidence="11">
    <location>
        <begin position="16"/>
        <end position="366"/>
    </location>
</feature>
<keyword evidence="4" id="KW-0808">Transferase</keyword>
<keyword evidence="5" id="KW-0547">Nucleotide-binding</keyword>
<dbReference type="FunFam" id="3.30.200.20:FF:000573">
    <property type="entry name" value="Serine/threonine-protein kinase OXI1"/>
    <property type="match status" value="1"/>
</dbReference>
<dbReference type="FunFam" id="1.10.510.10:FF:000294">
    <property type="entry name" value="Serine/threonine-protein kinase OXI1"/>
    <property type="match status" value="1"/>
</dbReference>
<comment type="catalytic activity">
    <reaction evidence="9">
        <text>L-seryl-[protein] + ATP = O-phospho-L-seryl-[protein] + ADP + H(+)</text>
        <dbReference type="Rhea" id="RHEA:17989"/>
        <dbReference type="Rhea" id="RHEA-COMP:9863"/>
        <dbReference type="Rhea" id="RHEA-COMP:11604"/>
        <dbReference type="ChEBI" id="CHEBI:15378"/>
        <dbReference type="ChEBI" id="CHEBI:29999"/>
        <dbReference type="ChEBI" id="CHEBI:30616"/>
        <dbReference type="ChEBI" id="CHEBI:83421"/>
        <dbReference type="ChEBI" id="CHEBI:456216"/>
        <dbReference type="EC" id="2.7.11.1"/>
    </reaction>
</comment>
<evidence type="ECO:0000259" key="11">
    <source>
        <dbReference type="PROSITE" id="PS50011"/>
    </source>
</evidence>
<protein>
    <recommendedName>
        <fullName evidence="2">non-specific serine/threonine protein kinase</fullName>
        <ecNumber evidence="2">2.7.11.1</ecNumber>
    </recommendedName>
</protein>
<dbReference type="InterPro" id="IPR011009">
    <property type="entry name" value="Kinase-like_dom_sf"/>
</dbReference>
<gene>
    <name evidence="12" type="ORF">SO28I24_000003</name>
</gene>
<keyword evidence="3" id="KW-0723">Serine/threonine-protein kinase</keyword>
<evidence type="ECO:0000256" key="9">
    <source>
        <dbReference type="ARBA" id="ARBA00048679"/>
    </source>
</evidence>
<keyword evidence="7" id="KW-0067">ATP-binding</keyword>
<dbReference type="PROSITE" id="PS50011">
    <property type="entry name" value="PROTEIN_KINASE_DOM"/>
    <property type="match status" value="1"/>
</dbReference>